<feature type="compositionally biased region" description="Low complexity" evidence="1">
    <location>
        <begin position="598"/>
        <end position="619"/>
    </location>
</feature>
<accession>A0A1Y2HE12</accession>
<dbReference type="EMBL" id="MCFL01000053">
    <property type="protein sequence ID" value="ORZ31933.1"/>
    <property type="molecule type" value="Genomic_DNA"/>
</dbReference>
<feature type="region of interest" description="Disordered" evidence="1">
    <location>
        <begin position="79"/>
        <end position="141"/>
    </location>
</feature>
<comment type="caution">
    <text evidence="2">The sequence shown here is derived from an EMBL/GenBank/DDBJ whole genome shotgun (WGS) entry which is preliminary data.</text>
</comment>
<feature type="region of interest" description="Disordered" evidence="1">
    <location>
        <begin position="548"/>
        <end position="651"/>
    </location>
</feature>
<feature type="compositionally biased region" description="Low complexity" evidence="1">
    <location>
        <begin position="79"/>
        <end position="90"/>
    </location>
</feature>
<dbReference type="OrthoDB" id="5583057at2759"/>
<feature type="compositionally biased region" description="Low complexity" evidence="1">
    <location>
        <begin position="677"/>
        <end position="691"/>
    </location>
</feature>
<evidence type="ECO:0000313" key="2">
    <source>
        <dbReference type="EMBL" id="ORZ31933.1"/>
    </source>
</evidence>
<keyword evidence="3" id="KW-1185">Reference proteome</keyword>
<dbReference type="Proteomes" id="UP000193411">
    <property type="component" value="Unassembled WGS sequence"/>
</dbReference>
<protein>
    <submittedName>
        <fullName evidence="2">Uncharacterized protein</fullName>
    </submittedName>
</protein>
<feature type="region of interest" description="Disordered" evidence="1">
    <location>
        <begin position="443"/>
        <end position="485"/>
    </location>
</feature>
<dbReference type="AlphaFoldDB" id="A0A1Y2HE12"/>
<feature type="compositionally biased region" description="Polar residues" evidence="1">
    <location>
        <begin position="578"/>
        <end position="594"/>
    </location>
</feature>
<evidence type="ECO:0000313" key="3">
    <source>
        <dbReference type="Proteomes" id="UP000193411"/>
    </source>
</evidence>
<evidence type="ECO:0000256" key="1">
    <source>
        <dbReference type="SAM" id="MobiDB-lite"/>
    </source>
</evidence>
<proteinExistence type="predicted"/>
<feature type="compositionally biased region" description="Low complexity" evidence="1">
    <location>
        <begin position="705"/>
        <end position="724"/>
    </location>
</feature>
<gene>
    <name evidence="2" type="ORF">BCR44DRAFT_282731</name>
</gene>
<feature type="compositionally biased region" description="Polar residues" evidence="1">
    <location>
        <begin position="460"/>
        <end position="473"/>
    </location>
</feature>
<feature type="region of interest" description="Disordered" evidence="1">
    <location>
        <begin position="677"/>
        <end position="724"/>
    </location>
</feature>
<reference evidence="2 3" key="1">
    <citation type="submission" date="2016-07" db="EMBL/GenBank/DDBJ databases">
        <title>Pervasive Adenine N6-methylation of Active Genes in Fungi.</title>
        <authorList>
            <consortium name="DOE Joint Genome Institute"/>
            <person name="Mondo S.J."/>
            <person name="Dannebaum R.O."/>
            <person name="Kuo R.C."/>
            <person name="Labutti K."/>
            <person name="Haridas S."/>
            <person name="Kuo A."/>
            <person name="Salamov A."/>
            <person name="Ahrendt S.R."/>
            <person name="Lipzen A."/>
            <person name="Sullivan W."/>
            <person name="Andreopoulos W.B."/>
            <person name="Clum A."/>
            <person name="Lindquist E."/>
            <person name="Daum C."/>
            <person name="Ramamoorthy G.K."/>
            <person name="Gryganskyi A."/>
            <person name="Culley D."/>
            <person name="Magnuson J.K."/>
            <person name="James T.Y."/>
            <person name="O'Malley M.A."/>
            <person name="Stajich J.E."/>
            <person name="Spatafora J.W."/>
            <person name="Visel A."/>
            <person name="Grigoriev I.V."/>
        </authorList>
    </citation>
    <scope>NUCLEOTIDE SEQUENCE [LARGE SCALE GENOMIC DNA]</scope>
    <source>
        <strain evidence="2 3">PL171</strain>
    </source>
</reference>
<organism evidence="2 3">
    <name type="scientific">Catenaria anguillulae PL171</name>
    <dbReference type="NCBI Taxonomy" id="765915"/>
    <lineage>
        <taxon>Eukaryota</taxon>
        <taxon>Fungi</taxon>
        <taxon>Fungi incertae sedis</taxon>
        <taxon>Blastocladiomycota</taxon>
        <taxon>Blastocladiomycetes</taxon>
        <taxon>Blastocladiales</taxon>
        <taxon>Catenariaceae</taxon>
        <taxon>Catenaria</taxon>
    </lineage>
</organism>
<feature type="region of interest" description="Disordered" evidence="1">
    <location>
        <begin position="185"/>
        <end position="223"/>
    </location>
</feature>
<sequence>MSAKVSFRGWNVSEDLERQLMLAKNAKQDLKMEVMHLRVLLHQLSSGAAGRTGQSAAQGDTTTESFLRFLPDPMISTLTTATTTTSSPPRHLSRRGRRSSSRDSATGRSKHSNADSSAIYSPTGTSEDEGNGADFSPTSRESLISDISSAELRILRHHKANDMGIAHAAGRSSRDSLVQFPAVDGEAQHPHPMRRRMSDSASPVPGGADHEHSRRSLSNKRSSASVVILHEPVIIGNAPERAASPDRSAGDSVPYDLSASERKILSRRASRDHLASISPTPSTHASHSIIDDAVVGLGLSGAAASPLPVPLPELTTIGDNGEHVPHDLSNSEIKILQRRASSRELGLDVGDVTPTGSRSPVVFDETIHVNGEKHPSTTHLVRTKSSESVISDLSNAELRLLQENAAPGYSKPLADVDAVPRRVHMSKESLVSDLSHTEKKLLVKAGSHSARSSMDDLMSNHGSVASSSRPSQSGGELHGHGAAGHERKVVILARDLEVEAADSIPTGASRESLSSSLGARHVAFSTTDEEHEVDTEGAIRKVAFGASKEHVVDTRDPEEETEAANRPRVVSFEEGISSPAQDHASVTTPMRQSPSPIPAVGAHAGAPSGSSSSAKASSLVPPPLNVTGPVTAATHVPQPESPLPSPKIEPKPADTLEAKAQAIATANPQLLLYMSKAAAAAAASGGATSPKPAAPEPSEDSSDFGAGDTISAASGTTATGTSSK</sequence>
<feature type="compositionally biased region" description="Polar residues" evidence="1">
    <location>
        <begin position="114"/>
        <end position="125"/>
    </location>
</feature>
<name>A0A1Y2HE12_9FUNG</name>